<dbReference type="AlphaFoldDB" id="A0AAD5QW85"/>
<dbReference type="Gene3D" id="3.10.20.90">
    <property type="entry name" value="Phosphatidylinositol 3-kinase Catalytic Subunit, Chain A, domain 1"/>
    <property type="match status" value="1"/>
</dbReference>
<sequence>MEFFYIFNVASGHRFHVEVSPHWTAHDLQENVRHLTGIRIDDQVLLRSSGEILDSDDLMQCCNNADDPVYLFQRSSRSDKEDNRLWEQEINEITSIIDISIENASRLEQVPDMHTVYLGIPQRARECRAASQTAIHSCARFAEEHRLIHQGWMALVNNMDNSITRLRKRAARFQHQVEKVQQQKEKAAALLQGFEEVIRQLKQIRVPGPLLAHSRGHSDSSHSDISLYTWISASDPQHTLQELIHQVDEQLKNFGRMDANSTVQSIEKVVELSKDVNCREIKGINKRLSYLNHHLQQAEERDKKIERYTSKIVETPSRIDQSSLEELVSQHRHLMNQIYTELKEIRLICSRFFKSKLEVLTLLRARLNSWIVRTYDRLHHANNEVLVFEEKFTGLKQRLDLIRQIKEAPMMYATAVSEVVRRSTFYKEFTSWHALHAEKCALFSDEESEIRSQFSAKMEKHFLRVLFQGMFDTLPVFYIKSLPKFDESLAPIDMDYLRELANSVEELKQYMKVPAPHVFVRLGVRDPTLPSPVLPPAVPPEESFFTANVAFSMSTMAGNFPSTNWLSTDDGMDSSPSALTAVLMAKSPLSRVGSSSSLNMPAPSLNQLSMLGEEDEPPSTSLAKSAPIEIPTPQPRQASEKSSQFSTPDEHYTTADTTADLIEERQFTVDDLISRSQSFNEALKPTVMEILSISKDMLALRADLIRNFDFLKENYTRLEELVGHTLTKRLRQTVDSYETKLTEVMGKNDVLNDMLAKRDSEFQNLQVLHEDTKTSWSDELAAKNAELDKLRSEAETLEAKVKSIKNDTFKESIIAMELEKNRLSTEYDEIVEAKDTEIRQLLNELKKKRWKLFVSTQIHKAKLSGGM</sequence>
<dbReference type="GO" id="GO:0000045">
    <property type="term" value="P:autophagosome assembly"/>
    <property type="evidence" value="ECO:0007669"/>
    <property type="project" value="InterPro"/>
</dbReference>
<dbReference type="InterPro" id="IPR040040">
    <property type="entry name" value="ATG11"/>
</dbReference>
<evidence type="ECO:0000256" key="2">
    <source>
        <dbReference type="SAM" id="Coils"/>
    </source>
</evidence>
<comment type="caution">
    <text evidence="5">The sequence shown here is derived from an EMBL/GenBank/DDBJ whole genome shotgun (WGS) entry which is preliminary data.</text>
</comment>
<dbReference type="Proteomes" id="UP001196413">
    <property type="component" value="Unassembled WGS sequence"/>
</dbReference>
<dbReference type="GO" id="GO:0034045">
    <property type="term" value="C:phagophore assembly site membrane"/>
    <property type="evidence" value="ECO:0007669"/>
    <property type="project" value="TreeGrafter"/>
</dbReference>
<feature type="domain" description="Autophagy protein ATG17-like" evidence="4">
    <location>
        <begin position="123"/>
        <end position="459"/>
    </location>
</feature>
<evidence type="ECO:0000256" key="1">
    <source>
        <dbReference type="ARBA" id="ARBA00023006"/>
    </source>
</evidence>
<dbReference type="EMBL" id="JAHQIW010004793">
    <property type="protein sequence ID" value="KAJ1363717.1"/>
    <property type="molecule type" value="Genomic_DNA"/>
</dbReference>
<dbReference type="GO" id="GO:0061709">
    <property type="term" value="P:reticulophagy"/>
    <property type="evidence" value="ECO:0007669"/>
    <property type="project" value="TreeGrafter"/>
</dbReference>
<feature type="region of interest" description="Disordered" evidence="3">
    <location>
        <begin position="609"/>
        <end position="659"/>
    </location>
</feature>
<accession>A0AAD5QW85</accession>
<organism evidence="5 6">
    <name type="scientific">Parelaphostrongylus tenuis</name>
    <name type="common">Meningeal worm</name>
    <dbReference type="NCBI Taxonomy" id="148309"/>
    <lineage>
        <taxon>Eukaryota</taxon>
        <taxon>Metazoa</taxon>
        <taxon>Ecdysozoa</taxon>
        <taxon>Nematoda</taxon>
        <taxon>Chromadorea</taxon>
        <taxon>Rhabditida</taxon>
        <taxon>Rhabditina</taxon>
        <taxon>Rhabditomorpha</taxon>
        <taxon>Strongyloidea</taxon>
        <taxon>Metastrongylidae</taxon>
        <taxon>Parelaphostrongylus</taxon>
    </lineage>
</organism>
<dbReference type="GO" id="GO:0061723">
    <property type="term" value="P:glycophagy"/>
    <property type="evidence" value="ECO:0007669"/>
    <property type="project" value="TreeGrafter"/>
</dbReference>
<dbReference type="InterPro" id="IPR029071">
    <property type="entry name" value="Ubiquitin-like_domsf"/>
</dbReference>
<dbReference type="InterPro" id="IPR045326">
    <property type="entry name" value="ATG17-like_dom"/>
</dbReference>
<feature type="coiled-coil region" evidence="2">
    <location>
        <begin position="163"/>
        <end position="197"/>
    </location>
</feature>
<dbReference type="GO" id="GO:0034727">
    <property type="term" value="P:piecemeal microautophagy of the nucleus"/>
    <property type="evidence" value="ECO:0007669"/>
    <property type="project" value="TreeGrafter"/>
</dbReference>
<feature type="compositionally biased region" description="Polar residues" evidence="3">
    <location>
        <begin position="635"/>
        <end position="647"/>
    </location>
</feature>
<dbReference type="PANTHER" id="PTHR13222">
    <property type="entry name" value="RB1-INDUCIBLE COILED-COIL"/>
    <property type="match status" value="1"/>
</dbReference>
<keyword evidence="2" id="KW-0175">Coiled coil</keyword>
<evidence type="ECO:0000256" key="3">
    <source>
        <dbReference type="SAM" id="MobiDB-lite"/>
    </source>
</evidence>
<dbReference type="PANTHER" id="PTHR13222:SF1">
    <property type="entry name" value="RB1-INDUCIBLE COILED-COIL PROTEIN 1"/>
    <property type="match status" value="1"/>
</dbReference>
<feature type="coiled-coil region" evidence="2">
    <location>
        <begin position="773"/>
        <end position="807"/>
    </location>
</feature>
<evidence type="ECO:0000259" key="4">
    <source>
        <dbReference type="Pfam" id="PF04108"/>
    </source>
</evidence>
<dbReference type="Pfam" id="PF04108">
    <property type="entry name" value="ATG17_like"/>
    <property type="match status" value="1"/>
</dbReference>
<keyword evidence="1" id="KW-0072">Autophagy</keyword>
<dbReference type="GO" id="GO:0034517">
    <property type="term" value="P:ribophagy"/>
    <property type="evidence" value="ECO:0007669"/>
    <property type="project" value="TreeGrafter"/>
</dbReference>
<protein>
    <recommendedName>
        <fullName evidence="4">Autophagy protein ATG17-like domain-containing protein</fullName>
    </recommendedName>
</protein>
<dbReference type="SUPFAM" id="SSF54236">
    <property type="entry name" value="Ubiquitin-like"/>
    <property type="match status" value="1"/>
</dbReference>
<dbReference type="GO" id="GO:0019901">
    <property type="term" value="F:protein kinase binding"/>
    <property type="evidence" value="ECO:0007669"/>
    <property type="project" value="TreeGrafter"/>
</dbReference>
<dbReference type="GO" id="GO:1990316">
    <property type="term" value="C:Atg1/ULK1 kinase complex"/>
    <property type="evidence" value="ECO:0007669"/>
    <property type="project" value="TreeGrafter"/>
</dbReference>
<keyword evidence="6" id="KW-1185">Reference proteome</keyword>
<proteinExistence type="predicted"/>
<evidence type="ECO:0000313" key="6">
    <source>
        <dbReference type="Proteomes" id="UP001196413"/>
    </source>
</evidence>
<name>A0AAD5QW85_PARTN</name>
<dbReference type="GO" id="GO:0060090">
    <property type="term" value="F:molecular adaptor activity"/>
    <property type="evidence" value="ECO:0007669"/>
    <property type="project" value="TreeGrafter"/>
</dbReference>
<dbReference type="GO" id="GO:0000422">
    <property type="term" value="P:autophagy of mitochondrion"/>
    <property type="evidence" value="ECO:0007669"/>
    <property type="project" value="TreeGrafter"/>
</dbReference>
<gene>
    <name evidence="5" type="ORF">KIN20_023639</name>
</gene>
<reference evidence="5" key="1">
    <citation type="submission" date="2021-06" db="EMBL/GenBank/DDBJ databases">
        <title>Parelaphostrongylus tenuis whole genome reference sequence.</title>
        <authorList>
            <person name="Garwood T.J."/>
            <person name="Larsen P.A."/>
            <person name="Fountain-Jones N.M."/>
            <person name="Garbe J.R."/>
            <person name="Macchietto M.G."/>
            <person name="Kania S.A."/>
            <person name="Gerhold R.W."/>
            <person name="Richards J.E."/>
            <person name="Wolf T.M."/>
        </authorList>
    </citation>
    <scope>NUCLEOTIDE SEQUENCE</scope>
    <source>
        <strain evidence="5">MNPRO001-30</strain>
        <tissue evidence="5">Meninges</tissue>
    </source>
</reference>
<evidence type="ECO:0000313" key="5">
    <source>
        <dbReference type="EMBL" id="KAJ1363717.1"/>
    </source>
</evidence>